<dbReference type="InterPro" id="IPR010451">
    <property type="entry name" value="Acetoacetate_decarboxylase"/>
</dbReference>
<name>A0ABU7RQI2_9ACTN</name>
<dbReference type="Gene3D" id="2.40.400.10">
    <property type="entry name" value="Acetoacetate decarboxylase-like"/>
    <property type="match status" value="1"/>
</dbReference>
<dbReference type="InterPro" id="IPR023375">
    <property type="entry name" value="ADC_dom_sf"/>
</dbReference>
<sequence length="214" mass="23028">MDFPPEPWHLRGQMYVSLWSLPRRELPPLPPGLAGMVRPVVVGGRGVVGTAWVRYEPGGVLHYRELLAAVLVRAGLRPRISIVQIWVDSETSRVGGRELWGIPKELAELAIEPDDNGGISGSAATPTGPIARARVTPGPGLPGRWPVAFTVAQLLAARLRTTPVRCRARIGGASSTWQVEPGGPLGYLAGRRPLLTLAVRDFRLVFGSADPHHG</sequence>
<reference evidence="1 2" key="1">
    <citation type="submission" date="2024-01" db="EMBL/GenBank/DDBJ databases">
        <title>Genome insights into Plantactinospora sonchi sp. nov.</title>
        <authorList>
            <person name="Wang L."/>
        </authorList>
    </citation>
    <scope>NUCLEOTIDE SEQUENCE [LARGE SCALE GENOMIC DNA]</scope>
    <source>
        <strain evidence="1 2">NEAU-QY2</strain>
    </source>
</reference>
<organism evidence="1 2">
    <name type="scientific">Plantactinospora sonchi</name>
    <dbReference type="NCBI Taxonomy" id="1544735"/>
    <lineage>
        <taxon>Bacteria</taxon>
        <taxon>Bacillati</taxon>
        <taxon>Actinomycetota</taxon>
        <taxon>Actinomycetes</taxon>
        <taxon>Micromonosporales</taxon>
        <taxon>Micromonosporaceae</taxon>
        <taxon>Plantactinospora</taxon>
    </lineage>
</organism>
<dbReference type="EMBL" id="JAZGQK010000007">
    <property type="protein sequence ID" value="MEE6258765.1"/>
    <property type="molecule type" value="Genomic_DNA"/>
</dbReference>
<accession>A0ABU7RQI2</accession>
<gene>
    <name evidence="1" type="ORF">V1633_09720</name>
</gene>
<evidence type="ECO:0000313" key="1">
    <source>
        <dbReference type="EMBL" id="MEE6258765.1"/>
    </source>
</evidence>
<comment type="caution">
    <text evidence="1">The sequence shown here is derived from an EMBL/GenBank/DDBJ whole genome shotgun (WGS) entry which is preliminary data.</text>
</comment>
<keyword evidence="2" id="KW-1185">Reference proteome</keyword>
<dbReference type="Pfam" id="PF06314">
    <property type="entry name" value="ADC"/>
    <property type="match status" value="1"/>
</dbReference>
<dbReference type="RefSeq" id="WP_331213892.1">
    <property type="nucleotide sequence ID" value="NZ_JAZGQK010000007.1"/>
</dbReference>
<dbReference type="SUPFAM" id="SSF160104">
    <property type="entry name" value="Acetoacetate decarboxylase-like"/>
    <property type="match status" value="1"/>
</dbReference>
<protein>
    <submittedName>
        <fullName evidence="1">Acetoacetate decarboxylase family protein</fullName>
    </submittedName>
</protein>
<dbReference type="Proteomes" id="UP001332243">
    <property type="component" value="Unassembled WGS sequence"/>
</dbReference>
<proteinExistence type="predicted"/>
<evidence type="ECO:0000313" key="2">
    <source>
        <dbReference type="Proteomes" id="UP001332243"/>
    </source>
</evidence>